<gene>
    <name evidence="1" type="ORF">BCT49_17610</name>
</gene>
<reference evidence="2" key="1">
    <citation type="submission" date="2016-07" db="EMBL/GenBank/DDBJ databases">
        <title>Nontailed viruses are major unrecognized killers of bacteria in the ocean.</title>
        <authorList>
            <person name="Kauffman K."/>
            <person name="Hussain F."/>
            <person name="Yang J."/>
            <person name="Arevalo P."/>
            <person name="Brown J."/>
            <person name="Cutler M."/>
            <person name="Kelly L."/>
            <person name="Polz M.F."/>
        </authorList>
    </citation>
    <scope>NUCLEOTIDE SEQUENCE [LARGE SCALE GENOMIC DNA]</scope>
    <source>
        <strain evidence="2">10N.261.46.F8</strain>
    </source>
</reference>
<protein>
    <submittedName>
        <fullName evidence="1">Uncharacterized protein</fullName>
    </submittedName>
</protein>
<evidence type="ECO:0000313" key="1">
    <source>
        <dbReference type="EMBL" id="PMM63614.1"/>
    </source>
</evidence>
<accession>A0A2N7JVD5</accession>
<dbReference type="AlphaFoldDB" id="A0A2N7JVD5"/>
<dbReference type="EMBL" id="MCZK01000171">
    <property type="protein sequence ID" value="PMM63614.1"/>
    <property type="molecule type" value="Genomic_DNA"/>
</dbReference>
<proteinExistence type="predicted"/>
<sequence length="76" mass="8878">MKSDVIPSKQSASKVSRLFYDCFQMRIGKAMCLFPSQLMALNESLSMKRNGAKLGKLRFHKFEDRQKQLKEYCIKI</sequence>
<name>A0A2N7JVD5_9VIBR</name>
<dbReference type="Proteomes" id="UP000235406">
    <property type="component" value="Unassembled WGS sequence"/>
</dbReference>
<evidence type="ECO:0000313" key="2">
    <source>
        <dbReference type="Proteomes" id="UP000235406"/>
    </source>
</evidence>
<organism evidence="1 2">
    <name type="scientific">Vibrio lentus</name>
    <dbReference type="NCBI Taxonomy" id="136468"/>
    <lineage>
        <taxon>Bacteria</taxon>
        <taxon>Pseudomonadati</taxon>
        <taxon>Pseudomonadota</taxon>
        <taxon>Gammaproteobacteria</taxon>
        <taxon>Vibrionales</taxon>
        <taxon>Vibrionaceae</taxon>
        <taxon>Vibrio</taxon>
    </lineage>
</organism>
<comment type="caution">
    <text evidence="1">The sequence shown here is derived from an EMBL/GenBank/DDBJ whole genome shotgun (WGS) entry which is preliminary data.</text>
</comment>